<dbReference type="Pfam" id="PF14214">
    <property type="entry name" value="Helitron_like_N"/>
    <property type="match status" value="1"/>
</dbReference>
<keyword evidence="1" id="KW-0378">Hydrolase</keyword>
<comment type="catalytic activity">
    <reaction evidence="1">
        <text>ATP + H2O = ADP + phosphate + H(+)</text>
        <dbReference type="Rhea" id="RHEA:13065"/>
        <dbReference type="ChEBI" id="CHEBI:15377"/>
        <dbReference type="ChEBI" id="CHEBI:15378"/>
        <dbReference type="ChEBI" id="CHEBI:30616"/>
        <dbReference type="ChEBI" id="CHEBI:43474"/>
        <dbReference type="ChEBI" id="CHEBI:456216"/>
        <dbReference type="EC" id="5.6.2.3"/>
    </reaction>
</comment>
<feature type="domain" description="DNA helicase Pif1-like DEAD-box helicase" evidence="2">
    <location>
        <begin position="774"/>
        <end position="986"/>
    </location>
</feature>
<dbReference type="GO" id="GO:0006281">
    <property type="term" value="P:DNA repair"/>
    <property type="evidence" value="ECO:0007669"/>
    <property type="project" value="UniProtKB-KW"/>
</dbReference>
<dbReference type="OrthoDB" id="6145593at2759"/>
<organism evidence="4">
    <name type="scientific">Octopus bimaculoides</name>
    <name type="common">California two-spotted octopus</name>
    <dbReference type="NCBI Taxonomy" id="37653"/>
    <lineage>
        <taxon>Eukaryota</taxon>
        <taxon>Metazoa</taxon>
        <taxon>Spiralia</taxon>
        <taxon>Lophotrochozoa</taxon>
        <taxon>Mollusca</taxon>
        <taxon>Cephalopoda</taxon>
        <taxon>Coleoidea</taxon>
        <taxon>Octopodiformes</taxon>
        <taxon>Octopoda</taxon>
        <taxon>Incirrata</taxon>
        <taxon>Octopodidae</taxon>
        <taxon>Octopus</taxon>
    </lineage>
</organism>
<dbReference type="InterPro" id="IPR025476">
    <property type="entry name" value="Helitron_helicase-like"/>
</dbReference>
<dbReference type="EC" id="5.6.2.3" evidence="1"/>
<protein>
    <recommendedName>
        <fullName evidence="1">ATP-dependent DNA helicase</fullName>
        <ecNumber evidence="1">5.6.2.3</ecNumber>
    </recommendedName>
</protein>
<keyword evidence="1" id="KW-0547">Nucleotide-binding</keyword>
<feature type="domain" description="Helitron helicase-like" evidence="3">
    <location>
        <begin position="362"/>
        <end position="542"/>
    </location>
</feature>
<comment type="similarity">
    <text evidence="1">Belongs to the helicase family.</text>
</comment>
<dbReference type="GO" id="GO:0043139">
    <property type="term" value="F:5'-3' DNA helicase activity"/>
    <property type="evidence" value="ECO:0007669"/>
    <property type="project" value="UniProtKB-EC"/>
</dbReference>
<keyword evidence="1" id="KW-0233">DNA recombination</keyword>
<reference evidence="4" key="1">
    <citation type="submission" date="2015-07" db="EMBL/GenBank/DDBJ databases">
        <title>MeaNS - Measles Nucleotide Surveillance Program.</title>
        <authorList>
            <person name="Tran T."/>
            <person name="Druce J."/>
        </authorList>
    </citation>
    <scope>NUCLEOTIDE SEQUENCE</scope>
    <source>
        <strain evidence="4">UCB-OBI-ISO-001</strain>
        <tissue evidence="4">Gonad</tissue>
    </source>
</reference>
<keyword evidence="1" id="KW-0227">DNA damage</keyword>
<dbReference type="SUPFAM" id="SSF52540">
    <property type="entry name" value="P-loop containing nucleoside triphosphate hydrolases"/>
    <property type="match status" value="2"/>
</dbReference>
<dbReference type="AlphaFoldDB" id="A0A0L8IFT7"/>
<evidence type="ECO:0000259" key="2">
    <source>
        <dbReference type="Pfam" id="PF05970"/>
    </source>
</evidence>
<dbReference type="InterPro" id="IPR010285">
    <property type="entry name" value="DNA_helicase_pif1-like_DEAD"/>
</dbReference>
<comment type="cofactor">
    <cofactor evidence="1">
        <name>Mg(2+)</name>
        <dbReference type="ChEBI" id="CHEBI:18420"/>
    </cofactor>
</comment>
<sequence length="1074" mass="122496">MPTVTRRATVTSYADDTKISQAIKNPDDIVSLQNDLNAIYEWAEQNNMQFNAKEFQSSIQQRAHRRGFSTPCNSRCLLKTFSYNPNIQYDGHPDINIGDMSITCSFCNANKWSRETPAMCCTNGKVNPTPLQDPPQLLRSLYDGTNTESKHFLNNIRKYNCAFQMTSFSANVVQEGEFMPTFKVQGQVYHRIGSLEPAENKDPQFLQLYFLGNLHEQATRRNSISNGTKFQLIMQLQDLLHQTNSYVRSFKYALETDTCSNFNVVIDAQKRPSTEHAGCYNAPTCNEIAVLLHGQQHNPRDIVLWRRDTTLQRITETHRSYDTLQYPLLFVYGEDGYHIGIPQQHPQNRHEYLNKQVSCMDFYSYQCMTRNNSCNHLHQSQDLFHQFAVDMCAKMESERLCFIRSHQQKLRSDSYIHLRDAINNDAAPTSIGRLCILPSTFTGSPRYMHERTQDAMTFVRHYGRPDLFITFTYNHKWKEIQAELFFGQKPKDRHDILARAFHLKLIILMDLIKKGQIFGPIQCDMYTIEWQKMGLPHAHILLWLSTKIKSTDIDKIISAELPDPALDKIFNAHINVEFCNSVKSIKYVCKYINKCSDAPMFGLQQQYCQDEVTHYQTLKTVHGHVCTTYREACYRQGLLEDGAQWDATLGEAALSESPKSFRALFAVLLQTCELCDPATLWLKYRDNLAEDFQRQAQRLYSDMEGISNEVNNKTLIDIEDRTTTLGGNELSTYGLPQTFRSGSNSLPTAVIRETSYDIQALSNYIAENEHKLLLDQLQAYTTIINSVRQRDGRIFFLDVPAGTGKAFITKLLLAEVRQHQDIAVAVASSGIAATLLPGGRTAHSTFKLPLNLAASEIPSCNINKSSDQGQVLKRCHLIVWDECTMAHKRALEALDRALKDIRDCHAPMGGVTLLLSGDFRKTLPVIPKGTRADEVQACLKSSIMWHHVTIFSLNTNMRAQLHGDQMSKKFAQDILTIGASRCCRRNRRTPVMLFRNLEPPRLCNGTRLVIKKMISHVIEATILSGCAKGDDVFIPRIVVTPSGADIPFTFRRLQFPLRVTFAMSINKYQVKHCL</sequence>
<name>A0A0L8IFT7_OCTBM</name>
<evidence type="ECO:0000313" key="4">
    <source>
        <dbReference type="EMBL" id="KOF99875.1"/>
    </source>
</evidence>
<gene>
    <name evidence="4" type="ORF">OCBIM_22010338mg</name>
</gene>
<dbReference type="PANTHER" id="PTHR10492:SF57">
    <property type="entry name" value="ATP-DEPENDENT DNA HELICASE"/>
    <property type="match status" value="1"/>
</dbReference>
<proteinExistence type="inferred from homology"/>
<dbReference type="GO" id="GO:0006310">
    <property type="term" value="P:DNA recombination"/>
    <property type="evidence" value="ECO:0007669"/>
    <property type="project" value="UniProtKB-KW"/>
</dbReference>
<dbReference type="Pfam" id="PF05970">
    <property type="entry name" value="PIF1"/>
    <property type="match status" value="1"/>
</dbReference>
<dbReference type="GO" id="GO:0016887">
    <property type="term" value="F:ATP hydrolysis activity"/>
    <property type="evidence" value="ECO:0007669"/>
    <property type="project" value="RHEA"/>
</dbReference>
<dbReference type="GO" id="GO:0005524">
    <property type="term" value="F:ATP binding"/>
    <property type="evidence" value="ECO:0007669"/>
    <property type="project" value="UniProtKB-KW"/>
</dbReference>
<keyword evidence="1" id="KW-0067">ATP-binding</keyword>
<keyword evidence="1" id="KW-0347">Helicase</keyword>
<accession>A0A0L8IFT7</accession>
<dbReference type="InterPro" id="IPR027417">
    <property type="entry name" value="P-loop_NTPase"/>
</dbReference>
<keyword evidence="1" id="KW-0234">DNA repair</keyword>
<dbReference type="PANTHER" id="PTHR10492">
    <property type="match status" value="1"/>
</dbReference>
<evidence type="ECO:0000259" key="3">
    <source>
        <dbReference type="Pfam" id="PF14214"/>
    </source>
</evidence>
<dbReference type="EMBL" id="KQ415875">
    <property type="protein sequence ID" value="KOF99875.1"/>
    <property type="molecule type" value="Genomic_DNA"/>
</dbReference>
<evidence type="ECO:0000256" key="1">
    <source>
        <dbReference type="RuleBase" id="RU363044"/>
    </source>
</evidence>
<dbReference type="GO" id="GO:0000723">
    <property type="term" value="P:telomere maintenance"/>
    <property type="evidence" value="ECO:0007669"/>
    <property type="project" value="InterPro"/>
</dbReference>
<dbReference type="Gene3D" id="3.40.50.300">
    <property type="entry name" value="P-loop containing nucleotide triphosphate hydrolases"/>
    <property type="match status" value="1"/>
</dbReference>